<keyword evidence="5" id="KW-1185">Reference proteome</keyword>
<evidence type="ECO:0000256" key="1">
    <source>
        <dbReference type="ARBA" id="ARBA00010163"/>
    </source>
</evidence>
<dbReference type="InterPro" id="IPR042565">
    <property type="entry name" value="T7SS_EssB_C"/>
</dbReference>
<protein>
    <submittedName>
        <fullName evidence="4">Type VII secretion protein EssB</fullName>
    </submittedName>
</protein>
<keyword evidence="3" id="KW-1133">Transmembrane helix</keyword>
<evidence type="ECO:0000256" key="3">
    <source>
        <dbReference type="SAM" id="Phobius"/>
    </source>
</evidence>
<feature type="compositionally biased region" description="Polar residues" evidence="2">
    <location>
        <begin position="407"/>
        <end position="422"/>
    </location>
</feature>
<keyword evidence="3" id="KW-0812">Transmembrane</keyword>
<name>A0ABT9ZEZ1_9BACI</name>
<feature type="compositionally biased region" description="Basic and acidic residues" evidence="2">
    <location>
        <begin position="427"/>
        <end position="444"/>
    </location>
</feature>
<evidence type="ECO:0000256" key="2">
    <source>
        <dbReference type="SAM" id="MobiDB-lite"/>
    </source>
</evidence>
<reference evidence="4 5" key="1">
    <citation type="submission" date="2023-07" db="EMBL/GenBank/DDBJ databases">
        <title>Genomic Encyclopedia of Type Strains, Phase IV (KMG-IV): sequencing the most valuable type-strain genomes for metagenomic binning, comparative biology and taxonomic classification.</title>
        <authorList>
            <person name="Goeker M."/>
        </authorList>
    </citation>
    <scope>NUCLEOTIDE SEQUENCE [LARGE SCALE GENOMIC DNA]</scope>
    <source>
        <strain evidence="4 5">DSM 29005</strain>
    </source>
</reference>
<dbReference type="Gene3D" id="1.25.40.680">
    <property type="entry name" value="Type VII secretion system EssB, C-terminal-like domain"/>
    <property type="match status" value="1"/>
</dbReference>
<dbReference type="Pfam" id="PF10140">
    <property type="entry name" value="YukC"/>
    <property type="match status" value="1"/>
</dbReference>
<dbReference type="NCBIfam" id="TIGR03926">
    <property type="entry name" value="T7_EssB"/>
    <property type="match status" value="1"/>
</dbReference>
<dbReference type="Gene3D" id="1.10.510.10">
    <property type="entry name" value="Transferase(Phosphotransferase) domain 1"/>
    <property type="match status" value="1"/>
</dbReference>
<organism evidence="4 5">
    <name type="scientific">Metabacillus malikii</name>
    <dbReference type="NCBI Taxonomy" id="1504265"/>
    <lineage>
        <taxon>Bacteria</taxon>
        <taxon>Bacillati</taxon>
        <taxon>Bacillota</taxon>
        <taxon>Bacilli</taxon>
        <taxon>Bacillales</taxon>
        <taxon>Bacillaceae</taxon>
        <taxon>Metabacillus</taxon>
    </lineage>
</organism>
<dbReference type="Proteomes" id="UP001234495">
    <property type="component" value="Unassembled WGS sequence"/>
</dbReference>
<keyword evidence="3" id="KW-0472">Membrane</keyword>
<comment type="similarity">
    <text evidence="1">Belongs to the EssB family.</text>
</comment>
<comment type="caution">
    <text evidence="4">The sequence shown here is derived from an EMBL/GenBank/DDBJ whole genome shotgun (WGS) entry which is preliminary data.</text>
</comment>
<dbReference type="RefSeq" id="WP_307340873.1">
    <property type="nucleotide sequence ID" value="NZ_JAUSUD010000008.1"/>
</dbReference>
<sequence length="444" mass="51986">MSSQKEMSYIEEKLEAIIKVEKQTIEFIFQKEKIKLNHQDEISFLKEINPVIKKQIQMMDDELSVRHTIPTSFTYLPHMQKIDERDRLLIAFRIVQSVISHTLTRIHLFVCPENIVVDKGLNPYFLHYGVKESLPPYEKNSDQLMQDVKATIASIVDIQYTFTQYVNYFETLKRTGLIDQICHANSLAELLTILDKRIQEINEERALLVTVNKKTWKLNRYILIGLAACFIPTLIFALYSLFFIQPKQASFIEAQEKFLKNEYSEVVTELQPYEFKEMPKVTQYELSIAYLINESLTEEQKEIIQNTVTLQSDPKYFEYWIHIGRGNADEALDIARLLEDRELILYGLFKYEEQVKADDNLDSDERKQLLTEIEAEIDQYRAEMEKEMEEEIVNEEAEVIEEDETSLPASGQSSELEQQGNAENEAIETKAEEKQTIQDSEEKK</sequence>
<feature type="region of interest" description="Disordered" evidence="2">
    <location>
        <begin position="398"/>
        <end position="444"/>
    </location>
</feature>
<gene>
    <name evidence="4" type="ORF">J2S19_002101</name>
</gene>
<evidence type="ECO:0000313" key="4">
    <source>
        <dbReference type="EMBL" id="MDQ0230844.1"/>
    </source>
</evidence>
<dbReference type="EMBL" id="JAUSUD010000008">
    <property type="protein sequence ID" value="MDQ0230844.1"/>
    <property type="molecule type" value="Genomic_DNA"/>
</dbReference>
<evidence type="ECO:0000313" key="5">
    <source>
        <dbReference type="Proteomes" id="UP001234495"/>
    </source>
</evidence>
<proteinExistence type="inferred from homology"/>
<dbReference type="InterPro" id="IPR018778">
    <property type="entry name" value="T7SS_EssB"/>
</dbReference>
<feature type="transmembrane region" description="Helical" evidence="3">
    <location>
        <begin position="221"/>
        <end position="244"/>
    </location>
</feature>
<accession>A0ABT9ZEZ1</accession>